<evidence type="ECO:0000256" key="5">
    <source>
        <dbReference type="ARBA" id="ARBA00035328"/>
    </source>
</evidence>
<name>A0A9Q8PJV1_PASFU</name>
<organism evidence="8 9">
    <name type="scientific">Passalora fulva</name>
    <name type="common">Tomato leaf mold</name>
    <name type="synonym">Cladosporium fulvum</name>
    <dbReference type="NCBI Taxonomy" id="5499"/>
    <lineage>
        <taxon>Eukaryota</taxon>
        <taxon>Fungi</taxon>
        <taxon>Dikarya</taxon>
        <taxon>Ascomycota</taxon>
        <taxon>Pezizomycotina</taxon>
        <taxon>Dothideomycetes</taxon>
        <taxon>Dothideomycetidae</taxon>
        <taxon>Mycosphaerellales</taxon>
        <taxon>Mycosphaerellaceae</taxon>
        <taxon>Fulvia</taxon>
    </lineage>
</organism>
<feature type="compositionally biased region" description="Basic residues" evidence="6">
    <location>
        <begin position="592"/>
        <end position="610"/>
    </location>
</feature>
<reference evidence="8" key="2">
    <citation type="journal article" date="2022" name="Microb. Genom.">
        <title>A chromosome-scale genome assembly of the tomato pathogen Cladosporium fulvum reveals a compartmentalized genome architecture and the presence of a dispensable chromosome.</title>
        <authorList>
            <person name="Zaccaron A.Z."/>
            <person name="Chen L.H."/>
            <person name="Samaras A."/>
            <person name="Stergiopoulos I."/>
        </authorList>
    </citation>
    <scope>NUCLEOTIDE SEQUENCE</scope>
    <source>
        <strain evidence="8">Race5_Kim</strain>
    </source>
</reference>
<dbReference type="GO" id="GO:0002181">
    <property type="term" value="P:cytoplasmic translation"/>
    <property type="evidence" value="ECO:0007669"/>
    <property type="project" value="TreeGrafter"/>
</dbReference>
<dbReference type="PANTHER" id="PTHR12884">
    <property type="entry name" value="60S RIBOSOMAL PROTEIN L29"/>
    <property type="match status" value="1"/>
</dbReference>
<evidence type="ECO:0000313" key="9">
    <source>
        <dbReference type="Proteomes" id="UP000756132"/>
    </source>
</evidence>
<feature type="domain" description="BTB" evidence="7">
    <location>
        <begin position="15"/>
        <end position="82"/>
    </location>
</feature>
<feature type="compositionally biased region" description="Polar residues" evidence="6">
    <location>
        <begin position="416"/>
        <end position="425"/>
    </location>
</feature>
<dbReference type="InterPro" id="IPR002673">
    <property type="entry name" value="Ribosomal_eL29"/>
</dbReference>
<dbReference type="PROSITE" id="PS50097">
    <property type="entry name" value="BTB"/>
    <property type="match status" value="1"/>
</dbReference>
<feature type="compositionally biased region" description="Basic and acidic residues" evidence="6">
    <location>
        <begin position="633"/>
        <end position="645"/>
    </location>
</feature>
<keyword evidence="3" id="KW-0687">Ribonucleoprotein</keyword>
<protein>
    <recommendedName>
        <fullName evidence="4">Large ribosomal subunit protein eL29</fullName>
    </recommendedName>
    <alternativeName>
        <fullName evidence="5">60S ribosomal protein L29</fullName>
    </alternativeName>
</protein>
<dbReference type="EMBL" id="CP090173">
    <property type="protein sequence ID" value="UJO23750.1"/>
    <property type="molecule type" value="Genomic_DNA"/>
</dbReference>
<dbReference type="KEGG" id="ffu:CLAFUR5_12859"/>
<dbReference type="InterPro" id="IPR000210">
    <property type="entry name" value="BTB/POZ_dom"/>
</dbReference>
<evidence type="ECO:0000256" key="2">
    <source>
        <dbReference type="ARBA" id="ARBA00022980"/>
    </source>
</evidence>
<dbReference type="PANTHER" id="PTHR12884:SF0">
    <property type="entry name" value="60S RIBOSOMAL PROTEIN L29"/>
    <property type="match status" value="1"/>
</dbReference>
<feature type="compositionally biased region" description="Basic and acidic residues" evidence="6">
    <location>
        <begin position="344"/>
        <end position="354"/>
    </location>
</feature>
<gene>
    <name evidence="8" type="ORF">CLAFUR5_12859</name>
</gene>
<dbReference type="Pfam" id="PF01779">
    <property type="entry name" value="Ribosomal_L29e"/>
    <property type="match status" value="1"/>
</dbReference>
<dbReference type="RefSeq" id="XP_047768116.1">
    <property type="nucleotide sequence ID" value="XM_047912007.1"/>
</dbReference>
<feature type="compositionally biased region" description="Basic and acidic residues" evidence="6">
    <location>
        <begin position="228"/>
        <end position="253"/>
    </location>
</feature>
<keyword evidence="9" id="KW-1185">Reference proteome</keyword>
<dbReference type="GO" id="GO:0003735">
    <property type="term" value="F:structural constituent of ribosome"/>
    <property type="evidence" value="ECO:0007669"/>
    <property type="project" value="InterPro"/>
</dbReference>
<proteinExistence type="inferred from homology"/>
<evidence type="ECO:0000259" key="7">
    <source>
        <dbReference type="PROSITE" id="PS50097"/>
    </source>
</evidence>
<accession>A0A9Q8PJV1</accession>
<feature type="region of interest" description="Disordered" evidence="6">
    <location>
        <begin position="581"/>
        <end position="645"/>
    </location>
</feature>
<evidence type="ECO:0000256" key="1">
    <source>
        <dbReference type="ARBA" id="ARBA00010247"/>
    </source>
</evidence>
<dbReference type="GeneID" id="71992737"/>
<reference evidence="8" key="1">
    <citation type="submission" date="2021-12" db="EMBL/GenBank/DDBJ databases">
        <authorList>
            <person name="Zaccaron A."/>
            <person name="Stergiopoulos I."/>
        </authorList>
    </citation>
    <scope>NUCLEOTIDE SEQUENCE</scope>
    <source>
        <strain evidence="8">Race5_Kim</strain>
    </source>
</reference>
<dbReference type="InterPro" id="IPR011333">
    <property type="entry name" value="SKP1/BTB/POZ_sf"/>
</dbReference>
<feature type="compositionally biased region" description="Low complexity" evidence="6">
    <location>
        <begin position="503"/>
        <end position="517"/>
    </location>
</feature>
<keyword evidence="2 8" id="KW-0689">Ribosomal protein</keyword>
<feature type="compositionally biased region" description="Basic and acidic residues" evidence="6">
    <location>
        <begin position="328"/>
        <end position="337"/>
    </location>
</feature>
<sequence length="645" mass="72985">MDAEALRLLGDPQITKVPVGQSEHEFSIHTRLLCHYSAYFRLQYASETQEAQKNTFYLPALATGAFSTLQAWLYQCAVNYNTDREPEFELHHVAIPNDRERRATVTWSALIDLYIVAHHLDALKLRNKILTRLQAEYDGQTEIDDDASLPTAANVCTAWTGSQGNSHLCRWLTTAFAFRWRCWEVEAEEMSKFPGDFRTSVMKMNSQRIHEKRWDEEPNFANNLSLYHDHHSREEREQCQRVRGEKTHDDRVEPGYAQPPAPDSQHRADVVTSSDETKDADDDPEDILEPGIVKIEAETGHAIEDEEGDTRLGFYHPEDGDEDESDNDKEAISDHVAEGLSSTDRTRHDPRRPDGQANLIGRPAIRAPTLDPHELEALIAEPDEAVVDVADWNTPVGETEADWNKPVGETEADGSISPQHAQNEGISEFVGSDYGTGWNEQAFEIDLDISSEGGDRMSPEDQPSDEGDAIHDDGPITRDEAEGRHLDHDITIDGDTDDERDPTTTTGPRPRGRPSGTYNMKLRRPRQDGEWWSQPKAAWRAFMIEQDDVKVRKNRGNLVRWTHAGNIMENPALQSSKVVAMAKSKNSSQHNQSKKAHRNGIKKPKTHRYPSLKGTDPKFRRNHRHALHGTMKALKEVKEGKRDSA</sequence>
<feature type="compositionally biased region" description="Acidic residues" evidence="6">
    <location>
        <begin position="278"/>
        <end position="288"/>
    </location>
</feature>
<comment type="similarity">
    <text evidence="1">Belongs to the eukaryotic ribosomal protein eL29 family.</text>
</comment>
<evidence type="ECO:0000256" key="6">
    <source>
        <dbReference type="SAM" id="MobiDB-lite"/>
    </source>
</evidence>
<evidence type="ECO:0000256" key="3">
    <source>
        <dbReference type="ARBA" id="ARBA00023274"/>
    </source>
</evidence>
<dbReference type="Gene3D" id="6.10.140.1730">
    <property type="match status" value="1"/>
</dbReference>
<dbReference type="AlphaFoldDB" id="A0A9Q8PJV1"/>
<evidence type="ECO:0000256" key="4">
    <source>
        <dbReference type="ARBA" id="ARBA00035222"/>
    </source>
</evidence>
<dbReference type="OrthoDB" id="996720at2759"/>
<dbReference type="Gene3D" id="3.30.710.10">
    <property type="entry name" value="Potassium Channel Kv1.1, Chain A"/>
    <property type="match status" value="1"/>
</dbReference>
<evidence type="ECO:0000313" key="8">
    <source>
        <dbReference type="EMBL" id="UJO23750.1"/>
    </source>
</evidence>
<dbReference type="Proteomes" id="UP000756132">
    <property type="component" value="Chromosome 11"/>
</dbReference>
<feature type="region of interest" description="Disordered" evidence="6">
    <location>
        <begin position="228"/>
        <end position="366"/>
    </location>
</feature>
<feature type="compositionally biased region" description="Basic and acidic residues" evidence="6">
    <location>
        <begin position="468"/>
        <end position="491"/>
    </location>
</feature>
<dbReference type="GO" id="GO:0022625">
    <property type="term" value="C:cytosolic large ribosomal subunit"/>
    <property type="evidence" value="ECO:0007669"/>
    <property type="project" value="TreeGrafter"/>
</dbReference>
<feature type="region of interest" description="Disordered" evidence="6">
    <location>
        <begin position="396"/>
        <end position="529"/>
    </location>
</feature>